<dbReference type="FunFam" id="1.10.10.10:FF:000001">
    <property type="entry name" value="LysR family transcriptional regulator"/>
    <property type="match status" value="1"/>
</dbReference>
<proteinExistence type="inferred from homology"/>
<evidence type="ECO:0000313" key="6">
    <source>
        <dbReference type="EMBL" id="CCO48873.1"/>
    </source>
</evidence>
<evidence type="ECO:0000259" key="5">
    <source>
        <dbReference type="PROSITE" id="PS50931"/>
    </source>
</evidence>
<organism evidence="6 7">
    <name type="scientific">Vibrio nigripulchritudo SOn1</name>
    <dbReference type="NCBI Taxonomy" id="1238450"/>
    <lineage>
        <taxon>Bacteria</taxon>
        <taxon>Pseudomonadati</taxon>
        <taxon>Pseudomonadota</taxon>
        <taxon>Gammaproteobacteria</taxon>
        <taxon>Vibrionales</taxon>
        <taxon>Vibrionaceae</taxon>
        <taxon>Vibrio</taxon>
    </lineage>
</organism>
<evidence type="ECO:0000256" key="1">
    <source>
        <dbReference type="ARBA" id="ARBA00009437"/>
    </source>
</evidence>
<dbReference type="InterPro" id="IPR036390">
    <property type="entry name" value="WH_DNA-bd_sf"/>
</dbReference>
<accession>A0AAV2VVW5</accession>
<gene>
    <name evidence="6" type="ORF">VIBNISOn1_680003</name>
</gene>
<dbReference type="CDD" id="cd08422">
    <property type="entry name" value="PBP2_CrgA_like"/>
    <property type="match status" value="1"/>
</dbReference>
<dbReference type="PROSITE" id="PS50931">
    <property type="entry name" value="HTH_LYSR"/>
    <property type="match status" value="1"/>
</dbReference>
<dbReference type="GO" id="GO:0006351">
    <property type="term" value="P:DNA-templated transcription"/>
    <property type="evidence" value="ECO:0007669"/>
    <property type="project" value="TreeGrafter"/>
</dbReference>
<keyword evidence="3" id="KW-0238">DNA-binding</keyword>
<evidence type="ECO:0000313" key="7">
    <source>
        <dbReference type="Proteomes" id="UP000018211"/>
    </source>
</evidence>
<dbReference type="RefSeq" id="WP_022602986.1">
    <property type="nucleotide sequence ID" value="NZ_LK391965.1"/>
</dbReference>
<dbReference type="PANTHER" id="PTHR30537">
    <property type="entry name" value="HTH-TYPE TRANSCRIPTIONAL REGULATOR"/>
    <property type="match status" value="1"/>
</dbReference>
<protein>
    <submittedName>
        <fullName evidence="6">Transcriptional regulator, LysR family protein</fullName>
    </submittedName>
</protein>
<name>A0AAV2VVW5_9VIBR</name>
<dbReference type="GO" id="GO:0043565">
    <property type="term" value="F:sequence-specific DNA binding"/>
    <property type="evidence" value="ECO:0007669"/>
    <property type="project" value="TreeGrafter"/>
</dbReference>
<reference evidence="6 7" key="1">
    <citation type="journal article" date="2013" name="ISME J.">
        <title>Comparative genomics of pathogenic lineages of Vibrio nigripulchritudo identifies virulence-associated traits.</title>
        <authorList>
            <person name="Goudenege D."/>
            <person name="Labreuche Y."/>
            <person name="Krin E."/>
            <person name="Ansquer D."/>
            <person name="Mangenot S."/>
            <person name="Calteau A."/>
            <person name="Medigue C."/>
            <person name="Mazel D."/>
            <person name="Polz M.F."/>
            <person name="Le Roux F."/>
        </authorList>
    </citation>
    <scope>NUCLEOTIDE SEQUENCE [LARGE SCALE GENOMIC DNA]</scope>
    <source>
        <strain evidence="6 7">SOn1</strain>
    </source>
</reference>
<dbReference type="Pfam" id="PF00126">
    <property type="entry name" value="HTH_1"/>
    <property type="match status" value="1"/>
</dbReference>
<dbReference type="GO" id="GO:0003700">
    <property type="term" value="F:DNA-binding transcription factor activity"/>
    <property type="evidence" value="ECO:0007669"/>
    <property type="project" value="InterPro"/>
</dbReference>
<dbReference type="Gene3D" id="3.40.190.290">
    <property type="match status" value="1"/>
</dbReference>
<dbReference type="InterPro" id="IPR005119">
    <property type="entry name" value="LysR_subst-bd"/>
</dbReference>
<dbReference type="PANTHER" id="PTHR30537:SF5">
    <property type="entry name" value="HTH-TYPE TRANSCRIPTIONAL ACTIVATOR TTDR-RELATED"/>
    <property type="match status" value="1"/>
</dbReference>
<dbReference type="InterPro" id="IPR000847">
    <property type="entry name" value="LysR_HTH_N"/>
</dbReference>
<evidence type="ECO:0000256" key="2">
    <source>
        <dbReference type="ARBA" id="ARBA00023015"/>
    </source>
</evidence>
<dbReference type="AlphaFoldDB" id="A0AAV2VVW5"/>
<keyword evidence="4" id="KW-0804">Transcription</keyword>
<dbReference type="Pfam" id="PF03466">
    <property type="entry name" value="LysR_substrate"/>
    <property type="match status" value="1"/>
</dbReference>
<sequence length="304" mass="34660">MKLPQEMRLHKRFERYYLFSVVAECLNFGQAADKLGISRSYLSTQINALERDLDVTLLIRTTRSVRLTQAGQKVLSQMQGVTSSVQTMEKEIRKSASAIEGKLTITCAAIFGQRHLTPACRAFRKLHPDIEFDIDIGYTNQDLTQQPFDLAIRATNTPPANMIAKHLMDYQHLCCASPDYLNLYGTPQTPEELARHNCLSDPHLTTWRYQHQGFEREVETKGQFYANDNFLLYEAAVQGEGIIKLPDYLVQPAIQKGQLTPILTSYFTQTRGIYLIFPQQLKQSEALLAFAQFLQNWVTTSSIN</sequence>
<dbReference type="Gene3D" id="1.10.10.10">
    <property type="entry name" value="Winged helix-like DNA-binding domain superfamily/Winged helix DNA-binding domain"/>
    <property type="match status" value="1"/>
</dbReference>
<comment type="similarity">
    <text evidence="1">Belongs to the LysR transcriptional regulatory family.</text>
</comment>
<dbReference type="SUPFAM" id="SSF53850">
    <property type="entry name" value="Periplasmic binding protein-like II"/>
    <property type="match status" value="1"/>
</dbReference>
<dbReference type="InterPro" id="IPR036388">
    <property type="entry name" value="WH-like_DNA-bd_sf"/>
</dbReference>
<evidence type="ECO:0000256" key="3">
    <source>
        <dbReference type="ARBA" id="ARBA00023125"/>
    </source>
</evidence>
<dbReference type="SUPFAM" id="SSF46785">
    <property type="entry name" value="Winged helix' DNA-binding domain"/>
    <property type="match status" value="1"/>
</dbReference>
<evidence type="ECO:0000256" key="4">
    <source>
        <dbReference type="ARBA" id="ARBA00023163"/>
    </source>
</evidence>
<comment type="caution">
    <text evidence="6">The sequence shown here is derived from an EMBL/GenBank/DDBJ whole genome shotgun (WGS) entry which is preliminary data.</text>
</comment>
<dbReference type="InterPro" id="IPR058163">
    <property type="entry name" value="LysR-type_TF_proteobact-type"/>
</dbReference>
<dbReference type="Proteomes" id="UP000018211">
    <property type="component" value="Unassembled WGS sequence"/>
</dbReference>
<keyword evidence="2" id="KW-0805">Transcription regulation</keyword>
<dbReference type="EMBL" id="CAOF01000162">
    <property type="protein sequence ID" value="CCO48873.1"/>
    <property type="molecule type" value="Genomic_DNA"/>
</dbReference>
<feature type="domain" description="HTH lysR-type" evidence="5">
    <location>
        <begin position="19"/>
        <end position="68"/>
    </location>
</feature>